<accession>A0A4Y2J5Q7</accession>
<evidence type="ECO:0000313" key="1">
    <source>
        <dbReference type="EMBL" id="GBM85294.1"/>
    </source>
</evidence>
<dbReference type="OrthoDB" id="6435795at2759"/>
<dbReference type="EMBL" id="BGPR01003221">
    <property type="protein sequence ID" value="GBM85294.1"/>
    <property type="molecule type" value="Genomic_DNA"/>
</dbReference>
<dbReference type="AlphaFoldDB" id="A0A4Y2J5Q7"/>
<evidence type="ECO:0008006" key="3">
    <source>
        <dbReference type="Google" id="ProtNLM"/>
    </source>
</evidence>
<dbReference type="Proteomes" id="UP000499080">
    <property type="component" value="Unassembled WGS sequence"/>
</dbReference>
<dbReference type="PANTHER" id="PTHR45786:SF74">
    <property type="entry name" value="ATP-DEPENDENT DNA HELICASE"/>
    <property type="match status" value="1"/>
</dbReference>
<protein>
    <recommendedName>
        <fullName evidence="3">Helitron helicase-like domain-containing protein</fullName>
    </recommendedName>
</protein>
<reference evidence="1 2" key="1">
    <citation type="journal article" date="2019" name="Sci. Rep.">
        <title>Orb-weaving spider Araneus ventricosus genome elucidates the spidroin gene catalogue.</title>
        <authorList>
            <person name="Kono N."/>
            <person name="Nakamura H."/>
            <person name="Ohtoshi R."/>
            <person name="Moran D.A.P."/>
            <person name="Shinohara A."/>
            <person name="Yoshida Y."/>
            <person name="Fujiwara M."/>
            <person name="Mori M."/>
            <person name="Tomita M."/>
            <person name="Arakawa K."/>
        </authorList>
    </citation>
    <scope>NUCLEOTIDE SEQUENCE [LARGE SCALE GENOMIC DNA]</scope>
</reference>
<gene>
    <name evidence="1" type="ORF">AVEN_231114_1</name>
</gene>
<dbReference type="PANTHER" id="PTHR45786">
    <property type="entry name" value="DNA BINDING PROTEIN-LIKE"/>
    <property type="match status" value="1"/>
</dbReference>
<proteinExistence type="predicted"/>
<comment type="caution">
    <text evidence="1">The sequence shown here is derived from an EMBL/GenBank/DDBJ whole genome shotgun (WGS) entry which is preliminary data.</text>
</comment>
<evidence type="ECO:0000313" key="2">
    <source>
        <dbReference type="Proteomes" id="UP000499080"/>
    </source>
</evidence>
<keyword evidence="2" id="KW-1185">Reference proteome</keyword>
<name>A0A4Y2J5Q7_ARAVE</name>
<sequence>MVLQVQDMLDHHNCYIQSFKSAMNKISHEFKAIILADKTPHVEHERCFNAPAKGKVSLIMVGEQHGAREIILEERSGTIKKIPDTHRSYDGLQYPFIFWQGDNGYHFQLRQRNPMTGIPQTKKISAMQFYTYRMMQCISDLKILLRSKALFHQFIVNIVYQD</sequence>
<organism evidence="1 2">
    <name type="scientific">Araneus ventricosus</name>
    <name type="common">Orbweaver spider</name>
    <name type="synonym">Epeira ventricosa</name>
    <dbReference type="NCBI Taxonomy" id="182803"/>
    <lineage>
        <taxon>Eukaryota</taxon>
        <taxon>Metazoa</taxon>
        <taxon>Ecdysozoa</taxon>
        <taxon>Arthropoda</taxon>
        <taxon>Chelicerata</taxon>
        <taxon>Arachnida</taxon>
        <taxon>Araneae</taxon>
        <taxon>Araneomorphae</taxon>
        <taxon>Entelegynae</taxon>
        <taxon>Araneoidea</taxon>
        <taxon>Araneidae</taxon>
        <taxon>Araneus</taxon>
    </lineage>
</organism>